<dbReference type="InterPro" id="IPR024981">
    <property type="entry name" value="DUF3887"/>
</dbReference>
<accession>A0ABT3CLS0</accession>
<evidence type="ECO:0000259" key="1">
    <source>
        <dbReference type="Pfam" id="PF13026"/>
    </source>
</evidence>
<gene>
    <name evidence="2" type="ORF">H7J73_30790</name>
</gene>
<reference evidence="2 3" key="1">
    <citation type="journal article" date="2022" name="BMC Genomics">
        <title>Comparative genome analysis of mycobacteria focusing on tRNA and non-coding RNA.</title>
        <authorList>
            <person name="Behra P.R.K."/>
            <person name="Pettersson B.M.F."/>
            <person name="Ramesh M."/>
            <person name="Das S."/>
            <person name="Dasgupta S."/>
            <person name="Kirsebom L.A."/>
        </authorList>
    </citation>
    <scope>NUCLEOTIDE SEQUENCE [LARGE SCALE GENOMIC DNA]</scope>
    <source>
        <strain evidence="2 3">DSM 44078</strain>
    </source>
</reference>
<name>A0ABT3CLS0_9MYCO</name>
<dbReference type="EMBL" id="JACKTY010000049">
    <property type="protein sequence ID" value="MCV7230405.1"/>
    <property type="molecule type" value="Genomic_DNA"/>
</dbReference>
<dbReference type="Pfam" id="PF13026">
    <property type="entry name" value="DUF3887"/>
    <property type="match status" value="1"/>
</dbReference>
<feature type="domain" description="DUF3887" evidence="1">
    <location>
        <begin position="59"/>
        <end position="147"/>
    </location>
</feature>
<protein>
    <submittedName>
        <fullName evidence="2">DUF3887 domain-containing protein</fullName>
    </submittedName>
</protein>
<proteinExistence type="predicted"/>
<sequence length="164" mass="17501">MGDANNQGGDFEVRGTIKGALHGRSTTRVEPGAKIGHYSEPIDPQTGEAPLPEAVELALTVIDDLIRARWAEVRARFDDTMHAELSEVELAAPWSQIAGLVGSYQGHGDTDVARSGDRTITNTPLAFEAGDFVARITFRNDRTISGLYILNPDLPGRSGGSAAT</sequence>
<evidence type="ECO:0000313" key="2">
    <source>
        <dbReference type="EMBL" id="MCV7230405.1"/>
    </source>
</evidence>
<keyword evidence="3" id="KW-1185">Reference proteome</keyword>
<dbReference type="Proteomes" id="UP001526201">
    <property type="component" value="Unassembled WGS sequence"/>
</dbReference>
<evidence type="ECO:0000313" key="3">
    <source>
        <dbReference type="Proteomes" id="UP001526201"/>
    </source>
</evidence>
<organism evidence="2 3">
    <name type="scientific">Mycolicibacterium komossense</name>
    <dbReference type="NCBI Taxonomy" id="1779"/>
    <lineage>
        <taxon>Bacteria</taxon>
        <taxon>Bacillati</taxon>
        <taxon>Actinomycetota</taxon>
        <taxon>Actinomycetes</taxon>
        <taxon>Mycobacteriales</taxon>
        <taxon>Mycobacteriaceae</taxon>
        <taxon>Mycolicibacterium</taxon>
    </lineage>
</organism>
<dbReference type="Gene3D" id="3.10.450.590">
    <property type="match status" value="1"/>
</dbReference>
<comment type="caution">
    <text evidence="2">The sequence shown here is derived from an EMBL/GenBank/DDBJ whole genome shotgun (WGS) entry which is preliminary data.</text>
</comment>